<sequence>MTVSRPSPNPVPSHIVAQSLRKAACYGKAERIAPGLVRVLAENAKDYTGPGTNTYLLGEDRLWIIDPGPAMDCHVAAVLDAINGRPVDGICVTHTHMDHSPAAVALQAATGAATYGFGGLPPAAVAVTEEDVDADFRPDVRLGDGERIGSGRWTVEALHTPGHFPNHLCFHLVERGLLFSGDHVMGWSTTAVVPPLGHLGAYMDSLDKLAAVSARLMAPSHGPLVDRPAERIAEIRAHRMARHDQILDCAGRGIVAVADIVAAIYPDLPDRLVQAAQGQVRAHLDWAAETGDDAPLPLVPTRPAGAHP</sequence>
<keyword evidence="2" id="KW-0378">Hydrolase</keyword>
<dbReference type="SMART" id="SM00849">
    <property type="entry name" value="Lactamase_B"/>
    <property type="match status" value="1"/>
</dbReference>
<evidence type="ECO:0000313" key="2">
    <source>
        <dbReference type="EMBL" id="RMB07815.1"/>
    </source>
</evidence>
<name>A0A3M0CFP3_9PROT</name>
<protein>
    <submittedName>
        <fullName evidence="2">Glyoxylase-like metal-dependent hydrolase (Beta-lactamase superfamily II)</fullName>
    </submittedName>
</protein>
<gene>
    <name evidence="2" type="ORF">BXY39_1906</name>
</gene>
<dbReference type="PANTHER" id="PTHR23131">
    <property type="entry name" value="ENDORIBONUCLEASE LACTB2"/>
    <property type="match status" value="1"/>
</dbReference>
<dbReference type="GO" id="GO:0016787">
    <property type="term" value="F:hydrolase activity"/>
    <property type="evidence" value="ECO:0007669"/>
    <property type="project" value="UniProtKB-KW"/>
</dbReference>
<comment type="caution">
    <text evidence="2">The sequence shown here is derived from an EMBL/GenBank/DDBJ whole genome shotgun (WGS) entry which is preliminary data.</text>
</comment>
<dbReference type="InterPro" id="IPR041516">
    <property type="entry name" value="LACTB2_WH"/>
</dbReference>
<feature type="domain" description="Metallo-beta-lactamase" evidence="1">
    <location>
        <begin position="51"/>
        <end position="221"/>
    </location>
</feature>
<dbReference type="InterPro" id="IPR050662">
    <property type="entry name" value="Sec-metab_biosynth-thioest"/>
</dbReference>
<reference evidence="2 3" key="1">
    <citation type="submission" date="2018-10" db="EMBL/GenBank/DDBJ databases">
        <title>Genomic Encyclopedia of Archaeal and Bacterial Type Strains, Phase II (KMG-II): from individual species to whole genera.</title>
        <authorList>
            <person name="Goeker M."/>
        </authorList>
    </citation>
    <scope>NUCLEOTIDE SEQUENCE [LARGE SCALE GENOMIC DNA]</scope>
    <source>
        <strain evidence="2 3">DSM 25217</strain>
    </source>
</reference>
<evidence type="ECO:0000259" key="1">
    <source>
        <dbReference type="SMART" id="SM00849"/>
    </source>
</evidence>
<dbReference type="Gene3D" id="3.60.15.10">
    <property type="entry name" value="Ribonuclease Z/Hydroxyacylglutathione hydrolase-like"/>
    <property type="match status" value="1"/>
</dbReference>
<dbReference type="OrthoDB" id="9788263at2"/>
<dbReference type="Pfam" id="PF17778">
    <property type="entry name" value="WHD_BLACT"/>
    <property type="match status" value="1"/>
</dbReference>
<accession>A0A3M0CFP3</accession>
<dbReference type="PANTHER" id="PTHR23131:SF0">
    <property type="entry name" value="ENDORIBONUCLEASE LACTB2"/>
    <property type="match status" value="1"/>
</dbReference>
<dbReference type="InterPro" id="IPR001279">
    <property type="entry name" value="Metallo-B-lactamas"/>
</dbReference>
<dbReference type="InParanoid" id="A0A3M0CFP3"/>
<dbReference type="SUPFAM" id="SSF56281">
    <property type="entry name" value="Metallo-hydrolase/oxidoreductase"/>
    <property type="match status" value="1"/>
</dbReference>
<dbReference type="Proteomes" id="UP000271227">
    <property type="component" value="Unassembled WGS sequence"/>
</dbReference>
<dbReference type="InterPro" id="IPR036388">
    <property type="entry name" value="WH-like_DNA-bd_sf"/>
</dbReference>
<dbReference type="EMBL" id="REFR01000011">
    <property type="protein sequence ID" value="RMB07815.1"/>
    <property type="molecule type" value="Genomic_DNA"/>
</dbReference>
<dbReference type="InterPro" id="IPR036866">
    <property type="entry name" value="RibonucZ/Hydroxyglut_hydro"/>
</dbReference>
<dbReference type="AlphaFoldDB" id="A0A3M0CFP3"/>
<dbReference type="CDD" id="cd16278">
    <property type="entry name" value="metallo-hydrolase-like_MBL-fold"/>
    <property type="match status" value="1"/>
</dbReference>
<keyword evidence="3" id="KW-1185">Reference proteome</keyword>
<organism evidence="2 3">
    <name type="scientific">Eilatimonas milleporae</name>
    <dbReference type="NCBI Taxonomy" id="911205"/>
    <lineage>
        <taxon>Bacteria</taxon>
        <taxon>Pseudomonadati</taxon>
        <taxon>Pseudomonadota</taxon>
        <taxon>Alphaproteobacteria</taxon>
        <taxon>Kordiimonadales</taxon>
        <taxon>Kordiimonadaceae</taxon>
        <taxon>Eilatimonas</taxon>
    </lineage>
</organism>
<dbReference type="Gene3D" id="1.10.10.10">
    <property type="entry name" value="Winged helix-like DNA-binding domain superfamily/Winged helix DNA-binding domain"/>
    <property type="match status" value="1"/>
</dbReference>
<evidence type="ECO:0000313" key="3">
    <source>
        <dbReference type="Proteomes" id="UP000271227"/>
    </source>
</evidence>
<proteinExistence type="predicted"/>
<dbReference type="RefSeq" id="WP_121938600.1">
    <property type="nucleotide sequence ID" value="NZ_REFR01000011.1"/>
</dbReference>
<dbReference type="Pfam" id="PF00753">
    <property type="entry name" value="Lactamase_B"/>
    <property type="match status" value="1"/>
</dbReference>